<dbReference type="AlphaFoldDB" id="A0A2J6QCG6"/>
<feature type="compositionally biased region" description="Low complexity" evidence="1">
    <location>
        <begin position="31"/>
        <end position="49"/>
    </location>
</feature>
<accession>A0A2J6QCG6</accession>
<name>A0A2J6QCG6_9HELO</name>
<feature type="compositionally biased region" description="Basic and acidic residues" evidence="1">
    <location>
        <begin position="553"/>
        <end position="562"/>
    </location>
</feature>
<dbReference type="InterPro" id="IPR053074">
    <property type="entry name" value="NPC_Nucleoporin"/>
</dbReference>
<dbReference type="SMART" id="SM00160">
    <property type="entry name" value="RanBD"/>
    <property type="match status" value="1"/>
</dbReference>
<dbReference type="CDD" id="cd13170">
    <property type="entry name" value="RanBD_NUP50"/>
    <property type="match status" value="1"/>
</dbReference>
<feature type="domain" description="RanBD1" evidence="2">
    <location>
        <begin position="853"/>
        <end position="980"/>
    </location>
</feature>
<feature type="compositionally biased region" description="Polar residues" evidence="1">
    <location>
        <begin position="195"/>
        <end position="231"/>
    </location>
</feature>
<protein>
    <recommendedName>
        <fullName evidence="2">RanBD1 domain-containing protein</fullName>
    </recommendedName>
</protein>
<feature type="compositionally biased region" description="Basic and acidic residues" evidence="1">
    <location>
        <begin position="237"/>
        <end position="254"/>
    </location>
</feature>
<dbReference type="SUPFAM" id="SSF50729">
    <property type="entry name" value="PH domain-like"/>
    <property type="match status" value="1"/>
</dbReference>
<dbReference type="Proteomes" id="UP000235672">
    <property type="component" value="Unassembled WGS sequence"/>
</dbReference>
<feature type="compositionally biased region" description="Low complexity" evidence="1">
    <location>
        <begin position="823"/>
        <end position="833"/>
    </location>
</feature>
<feature type="compositionally biased region" description="Acidic residues" evidence="1">
    <location>
        <begin position="837"/>
        <end position="847"/>
    </location>
</feature>
<feature type="compositionally biased region" description="Polar residues" evidence="1">
    <location>
        <begin position="327"/>
        <end position="381"/>
    </location>
</feature>
<dbReference type="InterPro" id="IPR011993">
    <property type="entry name" value="PH-like_dom_sf"/>
</dbReference>
<dbReference type="STRING" id="1745343.A0A2J6QCG6"/>
<feature type="compositionally biased region" description="Acidic residues" evidence="1">
    <location>
        <begin position="563"/>
        <end position="581"/>
    </location>
</feature>
<feature type="compositionally biased region" description="Low complexity" evidence="1">
    <location>
        <begin position="596"/>
        <end position="607"/>
    </location>
</feature>
<feature type="compositionally biased region" description="Basic and acidic residues" evidence="1">
    <location>
        <begin position="296"/>
        <end position="313"/>
    </location>
</feature>
<feature type="region of interest" description="Disordered" evidence="1">
    <location>
        <begin position="140"/>
        <end position="381"/>
    </location>
</feature>
<dbReference type="OrthoDB" id="185618at2759"/>
<dbReference type="InterPro" id="IPR000156">
    <property type="entry name" value="Ran_bind_dom"/>
</dbReference>
<feature type="compositionally biased region" description="Low complexity" evidence="1">
    <location>
        <begin position="616"/>
        <end position="635"/>
    </location>
</feature>
<feature type="compositionally biased region" description="Low complexity" evidence="1">
    <location>
        <begin position="503"/>
        <end position="524"/>
    </location>
</feature>
<dbReference type="Gene3D" id="2.30.29.30">
    <property type="entry name" value="Pleckstrin-homology domain (PH domain)/Phosphotyrosine-binding domain (PTB)"/>
    <property type="match status" value="1"/>
</dbReference>
<feature type="compositionally biased region" description="Polar residues" evidence="1">
    <location>
        <begin position="745"/>
        <end position="762"/>
    </location>
</feature>
<reference evidence="3 4" key="1">
    <citation type="submission" date="2016-05" db="EMBL/GenBank/DDBJ databases">
        <title>A degradative enzymes factory behind the ericoid mycorrhizal symbiosis.</title>
        <authorList>
            <consortium name="DOE Joint Genome Institute"/>
            <person name="Martino E."/>
            <person name="Morin E."/>
            <person name="Grelet G."/>
            <person name="Kuo A."/>
            <person name="Kohler A."/>
            <person name="Daghino S."/>
            <person name="Barry K."/>
            <person name="Choi C."/>
            <person name="Cichocki N."/>
            <person name="Clum A."/>
            <person name="Copeland A."/>
            <person name="Hainaut M."/>
            <person name="Haridas S."/>
            <person name="Labutti K."/>
            <person name="Lindquist E."/>
            <person name="Lipzen A."/>
            <person name="Khouja H.-R."/>
            <person name="Murat C."/>
            <person name="Ohm R."/>
            <person name="Olson A."/>
            <person name="Spatafora J."/>
            <person name="Veneault-Fourrey C."/>
            <person name="Henrissat B."/>
            <person name="Grigoriev I."/>
            <person name="Martin F."/>
            <person name="Perotto S."/>
        </authorList>
    </citation>
    <scope>NUCLEOTIDE SEQUENCE [LARGE SCALE GENOMIC DNA]</scope>
    <source>
        <strain evidence="3 4">UAMH 7357</strain>
    </source>
</reference>
<feature type="compositionally biased region" description="Basic and acidic residues" evidence="1">
    <location>
        <begin position="168"/>
        <end position="180"/>
    </location>
</feature>
<proteinExistence type="predicted"/>
<feature type="compositionally biased region" description="Low complexity" evidence="1">
    <location>
        <begin position="732"/>
        <end position="744"/>
    </location>
</feature>
<keyword evidence="4" id="KW-1185">Reference proteome</keyword>
<feature type="region of interest" description="Disordered" evidence="1">
    <location>
        <begin position="494"/>
        <end position="787"/>
    </location>
</feature>
<evidence type="ECO:0000313" key="4">
    <source>
        <dbReference type="Proteomes" id="UP000235672"/>
    </source>
</evidence>
<dbReference type="PANTHER" id="PTHR38697">
    <property type="entry name" value="NUCLEAR PORE COMPLEX PROTEIN SIMILAR TO S. CEREVISIAE NUP2 (EUROFUNG)"/>
    <property type="match status" value="1"/>
</dbReference>
<gene>
    <name evidence="3" type="ORF">NA56DRAFT_57132</name>
</gene>
<sequence>MKPLDVPASARQPPPNGMFPSLEQVKSPQKSSGPPSTLATPAASASEASKGGALQGGETSVRQEMKEATEMIDESVAHMVPPRFDEFQKQTFYQGYRMQALNNAMSNFFASVSPDEDATSVLEFYMHQRGLIMGNSKSLKRTVGAESDDIDHTGKRLKQTTPSITSDLLEKQSKRKLHDEENQENENPTKRTRQNEYSNSARVLTNGEVNLTGQASASVNRNNFQPSTGLPSSLDAPLKRKADNQITKDSEQRSPLRNMKIPKTNGIVESNSLGSSTSNIFRNILDSPPKSPVKGSPERKMAGLPENSKDDAPRPNAFANLPGVSSPAKSTIGSSLSGTKAPSTIPLSPQNSFTPKPVSESPSMSTPKLANTPPATASSISTVQKPTVLKLPTFNNTANNFEHFAQLTEDNDEKELQKAIEADYDSEDDLEEFKAKWRADKLEKRKAIEAIGKNAPRFVPKTALSPNASSDTKEGSQQANMVSVLFPTAAQTSTASGSLFVPNTSPQASNSISSSVNSSRTPTPAFGSSTGSVLDGHTPAKPGMFSNIFGHLSDAESGKGGDADDESEDENETSDAEEDSETKDPTYQPNGESASGPGTPAEETGPGLASANKANPFTSTFSSASPSGTSTPKGSIFNRIGPKESNGGTSTPTPGFTGGLFDRIGPKDGNGNIVRHKFSEEKENTQPSTANPFGDMKNPFNKSTGAPSDNTWKPDSPIRFGSATPRQEDQDSAPTVSVTAATPTKTGSPSNIFGSLNKSTGSALKPLSNLFGNMGGDAKPAASFSGIFGTPNNTTSSTSANVGFAFGASSTTSSLFPSAAVSATTSRATTPGGTTDGDGDNSGDGDAEQEKNPDFNLSTVGPGAEDEQVIHEIRAKALKFLQKEGGDNTNRWDSRGVGPLRVLRHKESGVSRVLLRMDPSGVIILNKALLPGVKYEQKEKTVKFLAALDDGTGMETWILQVKTPESAKALSEVLEANKPT</sequence>
<organism evidence="3 4">
    <name type="scientific">Hyaloscypha hepaticicola</name>
    <dbReference type="NCBI Taxonomy" id="2082293"/>
    <lineage>
        <taxon>Eukaryota</taxon>
        <taxon>Fungi</taxon>
        <taxon>Dikarya</taxon>
        <taxon>Ascomycota</taxon>
        <taxon>Pezizomycotina</taxon>
        <taxon>Leotiomycetes</taxon>
        <taxon>Helotiales</taxon>
        <taxon>Hyaloscyphaceae</taxon>
        <taxon>Hyaloscypha</taxon>
    </lineage>
</organism>
<feature type="region of interest" description="Disordered" evidence="1">
    <location>
        <begin position="459"/>
        <end position="480"/>
    </location>
</feature>
<feature type="compositionally biased region" description="Polar residues" evidence="1">
    <location>
        <begin position="700"/>
        <end position="713"/>
    </location>
</feature>
<dbReference type="PANTHER" id="PTHR38697:SF1">
    <property type="entry name" value="NUCLEAR PORE COMPLEX PROTEIN SIMILAR TO S. CEREVISIAE NUP2 (EUROFUNG)"/>
    <property type="match status" value="1"/>
</dbReference>
<dbReference type="Pfam" id="PF00638">
    <property type="entry name" value="Ran_BP1"/>
    <property type="match status" value="1"/>
</dbReference>
<evidence type="ECO:0000256" key="1">
    <source>
        <dbReference type="SAM" id="MobiDB-lite"/>
    </source>
</evidence>
<dbReference type="PROSITE" id="PS50196">
    <property type="entry name" value="RANBD1"/>
    <property type="match status" value="1"/>
</dbReference>
<evidence type="ECO:0000259" key="2">
    <source>
        <dbReference type="PROSITE" id="PS50196"/>
    </source>
</evidence>
<feature type="compositionally biased region" description="Polar residues" evidence="1">
    <location>
        <begin position="267"/>
        <end position="281"/>
    </location>
</feature>
<evidence type="ECO:0000313" key="3">
    <source>
        <dbReference type="EMBL" id="PMD23957.1"/>
    </source>
</evidence>
<feature type="region of interest" description="Disordered" evidence="1">
    <location>
        <begin position="1"/>
        <end position="62"/>
    </location>
</feature>
<feature type="region of interest" description="Disordered" evidence="1">
    <location>
        <begin position="823"/>
        <end position="865"/>
    </location>
</feature>
<feature type="compositionally biased region" description="Polar residues" evidence="1">
    <location>
        <begin position="464"/>
        <end position="480"/>
    </location>
</feature>
<dbReference type="EMBL" id="KZ613474">
    <property type="protein sequence ID" value="PMD23957.1"/>
    <property type="molecule type" value="Genomic_DNA"/>
</dbReference>